<evidence type="ECO:0000313" key="3">
    <source>
        <dbReference type="EMBL" id="AFM18844.1"/>
    </source>
</evidence>
<dbReference type="Pfam" id="PF08237">
    <property type="entry name" value="PE-PPE"/>
    <property type="match status" value="1"/>
</dbReference>
<evidence type="ECO:0000256" key="1">
    <source>
        <dbReference type="SAM" id="MobiDB-lite"/>
    </source>
</evidence>
<gene>
    <name evidence="3" type="ordered locus">Mycch_4123</name>
</gene>
<organism evidence="3 4">
    <name type="scientific">Mycolicibacterium chubuense (strain NBB4)</name>
    <name type="common">Mycobacterium chubuense</name>
    <dbReference type="NCBI Taxonomy" id="710421"/>
    <lineage>
        <taxon>Bacteria</taxon>
        <taxon>Bacillati</taxon>
        <taxon>Actinomycetota</taxon>
        <taxon>Actinomycetes</taxon>
        <taxon>Mycobacteriales</taxon>
        <taxon>Mycobacteriaceae</taxon>
        <taxon>Mycolicibacterium</taxon>
    </lineage>
</organism>
<feature type="region of interest" description="Disordered" evidence="1">
    <location>
        <begin position="406"/>
        <end position="530"/>
    </location>
</feature>
<evidence type="ECO:0000259" key="2">
    <source>
        <dbReference type="Pfam" id="PF08237"/>
    </source>
</evidence>
<evidence type="ECO:0000313" key="4">
    <source>
        <dbReference type="Proteomes" id="UP000006057"/>
    </source>
</evidence>
<accession>I4BNI7</accession>
<feature type="compositionally biased region" description="Basic and acidic residues" evidence="1">
    <location>
        <begin position="478"/>
        <end position="495"/>
    </location>
</feature>
<dbReference type="Proteomes" id="UP000006057">
    <property type="component" value="Chromosome"/>
</dbReference>
<reference evidence="3 4" key="1">
    <citation type="submission" date="2012-06" db="EMBL/GenBank/DDBJ databases">
        <title>Complete sequence of chromosome of Mycobacterium chubuense NBB4.</title>
        <authorList>
            <consortium name="US DOE Joint Genome Institute"/>
            <person name="Lucas S."/>
            <person name="Han J."/>
            <person name="Lapidus A."/>
            <person name="Cheng J.-F."/>
            <person name="Goodwin L."/>
            <person name="Pitluck S."/>
            <person name="Peters L."/>
            <person name="Mikhailova N."/>
            <person name="Teshima H."/>
            <person name="Detter J.C."/>
            <person name="Han C."/>
            <person name="Tapia R."/>
            <person name="Land M."/>
            <person name="Hauser L."/>
            <person name="Kyrpides N."/>
            <person name="Ivanova N."/>
            <person name="Pagani I."/>
            <person name="Mattes T."/>
            <person name="Holmes A."/>
            <person name="Rutledge P."/>
            <person name="Paulsen I."/>
            <person name="Coleman N."/>
            <person name="Woyke T."/>
        </authorList>
    </citation>
    <scope>NUCLEOTIDE SEQUENCE [LARGE SCALE GENOMIC DNA]</scope>
    <source>
        <strain evidence="3 4">NBB4</strain>
    </source>
</reference>
<proteinExistence type="predicted"/>
<protein>
    <submittedName>
        <fullName evidence="3">PE-PPE domain-containing protein</fullName>
    </submittedName>
</protein>
<dbReference type="KEGG" id="mcb:Mycch_4123"/>
<dbReference type="HOGENOM" id="CLU_030566_0_0_11"/>
<feature type="compositionally biased region" description="Basic residues" evidence="1">
    <location>
        <begin position="513"/>
        <end position="530"/>
    </location>
</feature>
<feature type="compositionally biased region" description="Low complexity" evidence="1">
    <location>
        <begin position="406"/>
        <end position="422"/>
    </location>
</feature>
<dbReference type="AlphaFoldDB" id="I4BNI7"/>
<dbReference type="eggNOG" id="COG5651">
    <property type="taxonomic scope" value="Bacteria"/>
</dbReference>
<keyword evidence="4" id="KW-1185">Reference proteome</keyword>
<dbReference type="RefSeq" id="WP_014817316.1">
    <property type="nucleotide sequence ID" value="NC_018027.1"/>
</dbReference>
<name>I4BNI7_MYCCN</name>
<sequence length="530" mass="56076" precursor="true">MSPASDAMALDGSGRAQMRLVLKTAVLLFTALSAAAALIATPVVTLAVTLAATALIMGGTSHPLSVPEDTPEFIAGYVHNAAGDYIAPSGLCGAGCPLVAVHTPEEIKFVTGWKDMTFDQSVALGRQNLNDCVQGRPCTVTLAPYTQTGPPRTVSDSAYVVYSYSESSTVATDEKRYLIAHPAPADVSFLMLANPNRPNGGILERFAGVHIPILGVTFNGATPTDSPRSAPLTTVDIARQYDGWADFPTNPLNLLSDLNALVGTVLVHGNYFGVGTPELQGQYQDTTYYLVPTPVVPLLMPLTWIPLGGRALAIALDPALRVLVETGYDRTTNPGAPTPARYFYVPNLVHAAVDFAVAVPTGWDNAISYLTHNPTLRPFHTKVPDSPYGVGGPPVYTNAVDPYGDPTPYAATPSTAEAAPAAVLQRRGREHMPQTAPDSPNDAALQDVPDVRPEDGTVPPEGTAEAPVTTAADPSPELIDRGIDVGGADDGKDSQGQRPAPAVRTGPRQTFHQQRHIQHVAHRARPHQPR</sequence>
<dbReference type="EMBL" id="CP003053">
    <property type="protein sequence ID" value="AFM18844.1"/>
    <property type="molecule type" value="Genomic_DNA"/>
</dbReference>
<feature type="domain" description="PE-PPE" evidence="2">
    <location>
        <begin position="99"/>
        <end position="329"/>
    </location>
</feature>
<dbReference type="PATRIC" id="fig|710421.3.peg.4120"/>
<dbReference type="STRING" id="710421.Mycch_4123"/>
<dbReference type="InterPro" id="IPR013228">
    <property type="entry name" value="PE-PPE_C"/>
</dbReference>